<feature type="transmembrane region" description="Helical" evidence="8">
    <location>
        <begin position="399"/>
        <end position="427"/>
    </location>
</feature>
<feature type="transmembrane region" description="Helical" evidence="8">
    <location>
        <begin position="100"/>
        <end position="120"/>
    </location>
</feature>
<keyword evidence="3 8" id="KW-0812">Transmembrane</keyword>
<feature type="transmembrane region" description="Helical" evidence="8">
    <location>
        <begin position="368"/>
        <end position="387"/>
    </location>
</feature>
<dbReference type="PANTHER" id="PTHR30509">
    <property type="entry name" value="P-HYDROXYBENZOIC ACID EFFLUX PUMP SUBUNIT-RELATED"/>
    <property type="match status" value="1"/>
</dbReference>
<feature type="transmembrane region" description="Helical" evidence="8">
    <location>
        <begin position="340"/>
        <end position="362"/>
    </location>
</feature>
<keyword evidence="2" id="KW-1003">Cell membrane</keyword>
<organism evidence="10 11">
    <name type="scientific">Actinacidiphila glaucinigra</name>
    <dbReference type="NCBI Taxonomy" id="235986"/>
    <lineage>
        <taxon>Bacteria</taxon>
        <taxon>Bacillati</taxon>
        <taxon>Actinomycetota</taxon>
        <taxon>Actinomycetes</taxon>
        <taxon>Kitasatosporales</taxon>
        <taxon>Streptomycetaceae</taxon>
        <taxon>Actinacidiphila</taxon>
    </lineage>
</organism>
<reference evidence="10 11" key="1">
    <citation type="submission" date="2017-06" db="EMBL/GenBank/DDBJ databases">
        <authorList>
            <person name="Kim H.J."/>
            <person name="Triplett B.A."/>
        </authorList>
    </citation>
    <scope>NUCLEOTIDE SEQUENCE [LARGE SCALE GENOMIC DNA]</scope>
    <source>
        <strain evidence="10 11">CGMCC 4.1858</strain>
    </source>
</reference>
<keyword evidence="11" id="KW-1185">Reference proteome</keyword>
<evidence type="ECO:0000256" key="7">
    <source>
        <dbReference type="SAM" id="MobiDB-lite"/>
    </source>
</evidence>
<evidence type="ECO:0000256" key="1">
    <source>
        <dbReference type="ARBA" id="ARBA00004651"/>
    </source>
</evidence>
<dbReference type="InterPro" id="IPR049453">
    <property type="entry name" value="Memb_transporter_dom"/>
</dbReference>
<dbReference type="Pfam" id="PF13515">
    <property type="entry name" value="FUSC_2"/>
    <property type="match status" value="1"/>
</dbReference>
<keyword evidence="4 8" id="KW-1133">Transmembrane helix</keyword>
<sequence length="652" mass="66378">MPHSPATRAGGFLRDVLRPGGGPGYRYAPGLRAAVSMGIPLTAGAATGHLPWGLTATMGAFTAVYGAKEPYARRAVLLAGVGAGFVLSVAAGSLAGGRIWLAPVVIGLVGAVATYVCDALRIGPPGGYLFALACAMSTPLPFDGAATGQRVALAAAGAACAWLVSMSGFLVDRGGPETTAVADAYEQLAAYLDAIGGPRQDAAQHQAAIALRTAWYAVAAPPQPRGRAGGRARLRPAVRQAHHVFAAAVRAAAASREPLPDDLAGALRSTADCLRERRASPPLPAPGPGGEPAERRAVRGEVGQAVRDAVSGAPPDDAGELLEPSSATRLLASARKRHSLVLPAALRVGSGAVIAGWLAHVSGFAQPYWASGAAIVVLQGANVTTVIRRGLQRGAGTAAGVLLGGTVLALHPGPAALVAAVMLAQFAAEAVLAHNYALGVAFITPLSLFLTEAAQPALPVGHLVAARLLDTVCGCAVGVAAGLTLWRRTSTVRLPSTLAHVIRAEGTAWHLILTADDSGNGAAATARHRLRTELINLRTVAESAAGDRPAPCELARLWPAIAATQQLGYLAVSTTRPPSPRPRPDPGDAARVRRAFDTLAASAATGAPPPPLGLPPLVLPARLDAALHALHSALSAPHTGECGRRSLRRGRR</sequence>
<feature type="region of interest" description="Disordered" evidence="7">
    <location>
        <begin position="277"/>
        <end position="300"/>
    </location>
</feature>
<dbReference type="EMBL" id="FZOF01000029">
    <property type="protein sequence ID" value="SNT47551.1"/>
    <property type="molecule type" value="Genomic_DNA"/>
</dbReference>
<keyword evidence="5 8" id="KW-0472">Membrane</keyword>
<proteinExistence type="inferred from homology"/>
<dbReference type="OrthoDB" id="5241538at2"/>
<dbReference type="RefSeq" id="WP_089228151.1">
    <property type="nucleotide sequence ID" value="NZ_FZOF01000029.1"/>
</dbReference>
<dbReference type="PANTHER" id="PTHR30509:SF9">
    <property type="entry name" value="MULTIDRUG RESISTANCE PROTEIN MDTO"/>
    <property type="match status" value="1"/>
</dbReference>
<protein>
    <submittedName>
        <fullName evidence="10">Uncharacterized membrane protein YccC</fullName>
    </submittedName>
</protein>
<evidence type="ECO:0000313" key="11">
    <source>
        <dbReference type="Proteomes" id="UP000198280"/>
    </source>
</evidence>
<feature type="transmembrane region" description="Helical" evidence="8">
    <location>
        <begin position="151"/>
        <end position="171"/>
    </location>
</feature>
<evidence type="ECO:0000256" key="6">
    <source>
        <dbReference type="ARBA" id="ARBA00043993"/>
    </source>
</evidence>
<comment type="subcellular location">
    <subcellularLocation>
        <location evidence="1">Cell membrane</location>
        <topology evidence="1">Multi-pass membrane protein</topology>
    </subcellularLocation>
</comment>
<gene>
    <name evidence="10" type="ORF">SAMN05216252_12912</name>
</gene>
<feature type="transmembrane region" description="Helical" evidence="8">
    <location>
        <begin position="433"/>
        <end position="451"/>
    </location>
</feature>
<feature type="transmembrane region" description="Helical" evidence="8">
    <location>
        <begin position="463"/>
        <end position="486"/>
    </location>
</feature>
<dbReference type="GO" id="GO:0005886">
    <property type="term" value="C:plasma membrane"/>
    <property type="evidence" value="ECO:0007669"/>
    <property type="project" value="UniProtKB-SubCell"/>
</dbReference>
<evidence type="ECO:0000256" key="5">
    <source>
        <dbReference type="ARBA" id="ARBA00023136"/>
    </source>
</evidence>
<evidence type="ECO:0000256" key="8">
    <source>
        <dbReference type="SAM" id="Phobius"/>
    </source>
</evidence>
<evidence type="ECO:0000259" key="9">
    <source>
        <dbReference type="Pfam" id="PF13515"/>
    </source>
</evidence>
<evidence type="ECO:0000256" key="4">
    <source>
        <dbReference type="ARBA" id="ARBA00022989"/>
    </source>
</evidence>
<dbReference type="AlphaFoldDB" id="A0A239MXS5"/>
<comment type="similarity">
    <text evidence="6">Belongs to the YccS/YhfK family.</text>
</comment>
<evidence type="ECO:0000313" key="10">
    <source>
        <dbReference type="EMBL" id="SNT47551.1"/>
    </source>
</evidence>
<name>A0A239MXS5_9ACTN</name>
<evidence type="ECO:0000256" key="2">
    <source>
        <dbReference type="ARBA" id="ARBA00022475"/>
    </source>
</evidence>
<accession>A0A239MXS5</accession>
<feature type="domain" description="Integral membrane bound transporter" evidence="9">
    <location>
        <begin position="354"/>
        <end position="480"/>
    </location>
</feature>
<feature type="transmembrane region" description="Helical" evidence="8">
    <location>
        <begin position="75"/>
        <end position="94"/>
    </location>
</feature>
<dbReference type="Proteomes" id="UP000198280">
    <property type="component" value="Unassembled WGS sequence"/>
</dbReference>
<evidence type="ECO:0000256" key="3">
    <source>
        <dbReference type="ARBA" id="ARBA00022692"/>
    </source>
</evidence>